<sequence>MSSVSCPLTIERRVEFSQTDAAGIIHFSNYFKLMEAAEAELFRELGLSLLWQEGDNFFGFPRVDCQCRFRRPLKFDEQVRVELEIEEIDSARIHYRFVFLNAKGRRCATGTMVTACAKKAHDGELEGIDLPRNIREALLNWKNQAS</sequence>
<evidence type="ECO:0000256" key="2">
    <source>
        <dbReference type="ARBA" id="ARBA00022801"/>
    </source>
</evidence>
<dbReference type="PANTHER" id="PTHR31793:SF27">
    <property type="entry name" value="NOVEL THIOESTERASE SUPERFAMILY DOMAIN AND SAPOSIN A-TYPE DOMAIN CONTAINING PROTEIN (0610012H03RIK)"/>
    <property type="match status" value="1"/>
</dbReference>
<evidence type="ECO:0000313" key="4">
    <source>
        <dbReference type="Proteomes" id="UP000478417"/>
    </source>
</evidence>
<reference evidence="3 4" key="1">
    <citation type="submission" date="2020-02" db="EMBL/GenBank/DDBJ databases">
        <title>Albibacoteraceae fam. nov., the first described family within the subdivision 4 Verrucomicrobia.</title>
        <authorList>
            <person name="Xi F."/>
        </authorList>
    </citation>
    <scope>NUCLEOTIDE SEQUENCE [LARGE SCALE GENOMIC DNA]</scope>
    <source>
        <strain evidence="3 4">CK1056</strain>
    </source>
</reference>
<accession>A0A6B2M589</accession>
<dbReference type="Pfam" id="PF13279">
    <property type="entry name" value="4HBT_2"/>
    <property type="match status" value="1"/>
</dbReference>
<keyword evidence="2" id="KW-0378">Hydrolase</keyword>
<protein>
    <submittedName>
        <fullName evidence="3">Acyl-CoA thioesterase</fullName>
    </submittedName>
</protein>
<dbReference type="InterPro" id="IPR006684">
    <property type="entry name" value="YbgC/YbaW"/>
</dbReference>
<gene>
    <name evidence="3" type="ORF">G0Q06_12535</name>
</gene>
<evidence type="ECO:0000256" key="1">
    <source>
        <dbReference type="ARBA" id="ARBA00005953"/>
    </source>
</evidence>
<dbReference type="SUPFAM" id="SSF54637">
    <property type="entry name" value="Thioesterase/thiol ester dehydrase-isomerase"/>
    <property type="match status" value="1"/>
</dbReference>
<keyword evidence="4" id="KW-1185">Reference proteome</keyword>
<evidence type="ECO:0000313" key="3">
    <source>
        <dbReference type="EMBL" id="NDV63284.1"/>
    </source>
</evidence>
<dbReference type="EMBL" id="JAAGNX010000003">
    <property type="protein sequence ID" value="NDV63284.1"/>
    <property type="molecule type" value="Genomic_DNA"/>
</dbReference>
<comment type="caution">
    <text evidence="3">The sequence shown here is derived from an EMBL/GenBank/DDBJ whole genome shotgun (WGS) entry which is preliminary data.</text>
</comment>
<dbReference type="InterPro" id="IPR050563">
    <property type="entry name" value="4-hydroxybenzoyl-CoA_TE"/>
</dbReference>
<organism evidence="3 4">
    <name type="scientific">Oceanipulchritudo coccoides</name>
    <dbReference type="NCBI Taxonomy" id="2706888"/>
    <lineage>
        <taxon>Bacteria</taxon>
        <taxon>Pseudomonadati</taxon>
        <taxon>Verrucomicrobiota</taxon>
        <taxon>Opitutia</taxon>
        <taxon>Puniceicoccales</taxon>
        <taxon>Oceanipulchritudinaceae</taxon>
        <taxon>Oceanipulchritudo</taxon>
    </lineage>
</organism>
<name>A0A6B2M589_9BACT</name>
<dbReference type="PANTHER" id="PTHR31793">
    <property type="entry name" value="4-HYDROXYBENZOYL-COA THIOESTERASE FAMILY MEMBER"/>
    <property type="match status" value="1"/>
</dbReference>
<dbReference type="Gene3D" id="3.10.129.10">
    <property type="entry name" value="Hotdog Thioesterase"/>
    <property type="match status" value="1"/>
</dbReference>
<dbReference type="AlphaFoldDB" id="A0A6B2M589"/>
<dbReference type="CDD" id="cd00586">
    <property type="entry name" value="4HBT"/>
    <property type="match status" value="1"/>
</dbReference>
<dbReference type="InterPro" id="IPR029069">
    <property type="entry name" value="HotDog_dom_sf"/>
</dbReference>
<proteinExistence type="inferred from homology"/>
<dbReference type="PIRSF" id="PIRSF003230">
    <property type="entry name" value="YbgC"/>
    <property type="match status" value="1"/>
</dbReference>
<comment type="similarity">
    <text evidence="1">Belongs to the 4-hydroxybenzoyl-CoA thioesterase family.</text>
</comment>
<dbReference type="Proteomes" id="UP000478417">
    <property type="component" value="Unassembled WGS sequence"/>
</dbReference>
<dbReference type="RefSeq" id="WP_163966621.1">
    <property type="nucleotide sequence ID" value="NZ_JAAGNX010000003.1"/>
</dbReference>
<dbReference type="GO" id="GO:0047617">
    <property type="term" value="F:fatty acyl-CoA hydrolase activity"/>
    <property type="evidence" value="ECO:0007669"/>
    <property type="project" value="TreeGrafter"/>
</dbReference>